<comment type="similarity">
    <text evidence="1">Belongs to the GST superfamily. NadH family.</text>
</comment>
<dbReference type="RefSeq" id="WP_379143559.1">
    <property type="nucleotide sequence ID" value="NZ_JBHUEN010000043.1"/>
</dbReference>
<keyword evidence="1 3" id="KW-0413">Isomerase</keyword>
<dbReference type="GO" id="GO:0016853">
    <property type="term" value="F:isomerase activity"/>
    <property type="evidence" value="ECO:0007669"/>
    <property type="project" value="UniProtKB-KW"/>
</dbReference>
<dbReference type="PANTHER" id="PTHR42943:SF13">
    <property type="entry name" value="GLUTATHIONE S-TRANSFERASE KAPPA-RELATED"/>
    <property type="match status" value="1"/>
</dbReference>
<sequence length="205" mass="22419">MPAIDYYLSTLSPYCYLAGDRLEQIAKRHGATITYKPIDSMALFPRVGGLAPKDRPPARLEYRAQELMRWSKRLGMPFNLHPAHWPTNSAPSSYAIIAAQDAVAKGAGGDLGGLVRAILRAVWAEDKDIAQDDVIRAALTANGFDAKLADSGLLLGAETYARNLEQAVTAGVFGVPFYIVTDSDQRFWGQDRLEMLDEYLADLGG</sequence>
<gene>
    <name evidence="3" type="ORF">ACFSCT_13595</name>
</gene>
<dbReference type="EC" id="5.99.1.4" evidence="1"/>
<evidence type="ECO:0000256" key="1">
    <source>
        <dbReference type="PIRNR" id="PIRNR006386"/>
    </source>
</evidence>
<dbReference type="Proteomes" id="UP001597213">
    <property type="component" value="Unassembled WGS sequence"/>
</dbReference>
<dbReference type="InterPro" id="IPR001853">
    <property type="entry name" value="DSBA-like_thioredoxin_dom"/>
</dbReference>
<evidence type="ECO:0000313" key="4">
    <source>
        <dbReference type="Proteomes" id="UP001597213"/>
    </source>
</evidence>
<dbReference type="CDD" id="cd03022">
    <property type="entry name" value="DsbA_HCCA_Iso"/>
    <property type="match status" value="1"/>
</dbReference>
<proteinExistence type="inferred from homology"/>
<name>A0ABW4RAU1_9RHOB</name>
<dbReference type="SUPFAM" id="SSF52833">
    <property type="entry name" value="Thioredoxin-like"/>
    <property type="match status" value="1"/>
</dbReference>
<dbReference type="InterPro" id="IPR014440">
    <property type="entry name" value="HCCAis_GSTk"/>
</dbReference>
<dbReference type="Gene3D" id="3.40.30.10">
    <property type="entry name" value="Glutaredoxin"/>
    <property type="match status" value="1"/>
</dbReference>
<dbReference type="EMBL" id="JBHUEN010000043">
    <property type="protein sequence ID" value="MFD1882753.1"/>
    <property type="molecule type" value="Genomic_DNA"/>
</dbReference>
<organism evidence="3 4">
    <name type="scientific">Paracoccus pacificus</name>
    <dbReference type="NCBI Taxonomy" id="1463598"/>
    <lineage>
        <taxon>Bacteria</taxon>
        <taxon>Pseudomonadati</taxon>
        <taxon>Pseudomonadota</taxon>
        <taxon>Alphaproteobacteria</taxon>
        <taxon>Rhodobacterales</taxon>
        <taxon>Paracoccaceae</taxon>
        <taxon>Paracoccus</taxon>
    </lineage>
</organism>
<keyword evidence="4" id="KW-1185">Reference proteome</keyword>
<dbReference type="PANTHER" id="PTHR42943">
    <property type="entry name" value="GLUTATHIONE S-TRANSFERASE KAPPA"/>
    <property type="match status" value="1"/>
</dbReference>
<dbReference type="InterPro" id="IPR044087">
    <property type="entry name" value="NahD-like"/>
</dbReference>
<evidence type="ECO:0000259" key="2">
    <source>
        <dbReference type="Pfam" id="PF01323"/>
    </source>
</evidence>
<comment type="caution">
    <text evidence="3">The sequence shown here is derived from an EMBL/GenBank/DDBJ whole genome shotgun (WGS) entry which is preliminary data.</text>
</comment>
<comment type="catalytic activity">
    <reaction evidence="1">
        <text>2-hydroxychromene-2-carboxylate = (3E)-4-(2-hydroxyphenyl)-2-oxobut-3-enoate</text>
        <dbReference type="Rhea" id="RHEA:27401"/>
        <dbReference type="ChEBI" id="CHEBI:59350"/>
        <dbReference type="ChEBI" id="CHEBI:59353"/>
        <dbReference type="EC" id="5.99.1.4"/>
    </reaction>
</comment>
<reference evidence="4" key="1">
    <citation type="journal article" date="2019" name="Int. J. Syst. Evol. Microbiol.">
        <title>The Global Catalogue of Microorganisms (GCM) 10K type strain sequencing project: providing services to taxonomists for standard genome sequencing and annotation.</title>
        <authorList>
            <consortium name="The Broad Institute Genomics Platform"/>
            <consortium name="The Broad Institute Genome Sequencing Center for Infectious Disease"/>
            <person name="Wu L."/>
            <person name="Ma J."/>
        </authorList>
    </citation>
    <scope>NUCLEOTIDE SEQUENCE [LARGE SCALE GENOMIC DNA]</scope>
    <source>
        <strain evidence="4">CCUG 56029</strain>
    </source>
</reference>
<dbReference type="PIRSF" id="PIRSF006386">
    <property type="entry name" value="HCCAis_GSTk"/>
    <property type="match status" value="1"/>
</dbReference>
<dbReference type="InterPro" id="IPR051924">
    <property type="entry name" value="GST_Kappa/NadH"/>
</dbReference>
<feature type="domain" description="DSBA-like thioredoxin" evidence="2">
    <location>
        <begin position="4"/>
        <end position="201"/>
    </location>
</feature>
<dbReference type="InterPro" id="IPR036249">
    <property type="entry name" value="Thioredoxin-like_sf"/>
</dbReference>
<evidence type="ECO:0000313" key="3">
    <source>
        <dbReference type="EMBL" id="MFD1882753.1"/>
    </source>
</evidence>
<dbReference type="Pfam" id="PF01323">
    <property type="entry name" value="DSBA"/>
    <property type="match status" value="1"/>
</dbReference>
<protein>
    <recommendedName>
        <fullName evidence="1">2-hydroxychromene-2-carboxylate isomerase</fullName>
        <ecNumber evidence="1">5.99.1.4</ecNumber>
    </recommendedName>
</protein>
<accession>A0ABW4RAU1</accession>